<dbReference type="EMBL" id="SOQZ01000003">
    <property type="protein sequence ID" value="TDY11979.1"/>
    <property type="molecule type" value="Genomic_DNA"/>
</dbReference>
<evidence type="ECO:0000313" key="2">
    <source>
        <dbReference type="EMBL" id="TDY11979.1"/>
    </source>
</evidence>
<keyword evidence="3" id="KW-1185">Reference proteome</keyword>
<keyword evidence="1" id="KW-1133">Transmembrane helix</keyword>
<feature type="transmembrane region" description="Helical" evidence="1">
    <location>
        <begin position="124"/>
        <end position="147"/>
    </location>
</feature>
<sequence length="157" mass="17865">MIGTILFALIINLLIFGFEGLTNNSTLNLNFHDTYLVIENTQFILFCSSIIFFGVYLARVLRRKFNNLVANLILIISTILLVLILMELISILELLNQQSSSWTVYPPLSDQEIEPEVKPKENGLLLISNILFGFQILLLSFIGYCGFKTGQNFKQNK</sequence>
<evidence type="ECO:0000256" key="1">
    <source>
        <dbReference type="SAM" id="Phobius"/>
    </source>
</evidence>
<dbReference type="Proteomes" id="UP000294930">
    <property type="component" value="Unassembled WGS sequence"/>
</dbReference>
<proteinExistence type="predicted"/>
<protein>
    <recommendedName>
        <fullName evidence="4">DUF4149 domain-containing protein</fullName>
    </recommendedName>
</protein>
<evidence type="ECO:0008006" key="4">
    <source>
        <dbReference type="Google" id="ProtNLM"/>
    </source>
</evidence>
<feature type="transmembrane region" description="Helical" evidence="1">
    <location>
        <begin position="68"/>
        <end position="92"/>
    </location>
</feature>
<name>A0ABY2G6P8_9FLAO</name>
<gene>
    <name evidence="2" type="ORF">A8975_1823</name>
</gene>
<keyword evidence="1" id="KW-0812">Transmembrane</keyword>
<comment type="caution">
    <text evidence="2">The sequence shown here is derived from an EMBL/GenBank/DDBJ whole genome shotgun (WGS) entry which is preliminary data.</text>
</comment>
<accession>A0ABY2G6P8</accession>
<evidence type="ECO:0000313" key="3">
    <source>
        <dbReference type="Proteomes" id="UP000294930"/>
    </source>
</evidence>
<keyword evidence="1" id="KW-0472">Membrane</keyword>
<organism evidence="2 3">
    <name type="scientific">Meridianimaribacter flavus</name>
    <dbReference type="NCBI Taxonomy" id="571115"/>
    <lineage>
        <taxon>Bacteria</taxon>
        <taxon>Pseudomonadati</taxon>
        <taxon>Bacteroidota</taxon>
        <taxon>Flavobacteriia</taxon>
        <taxon>Flavobacteriales</taxon>
        <taxon>Flavobacteriaceae</taxon>
        <taxon>Meridianimaribacter</taxon>
    </lineage>
</organism>
<reference evidence="2 3" key="1">
    <citation type="submission" date="2019-03" db="EMBL/GenBank/DDBJ databases">
        <title>Genomic Encyclopedia of Type Strains, Phase III (KMG-III): the genomes of soil and plant-associated and newly described type strains.</title>
        <authorList>
            <person name="Whitman W."/>
        </authorList>
    </citation>
    <scope>NUCLEOTIDE SEQUENCE [LARGE SCALE GENOMIC DNA]</scope>
    <source>
        <strain evidence="2 3">CGMCC 1.10957</strain>
    </source>
</reference>
<feature type="transmembrane region" description="Helical" evidence="1">
    <location>
        <begin position="41"/>
        <end position="61"/>
    </location>
</feature>